<feature type="non-terminal residue" evidence="1">
    <location>
        <position position="1"/>
    </location>
</feature>
<evidence type="ECO:0000313" key="1">
    <source>
        <dbReference type="EMBL" id="KAJ1673541.1"/>
    </source>
</evidence>
<name>A0ACC1HDY6_9FUNG</name>
<gene>
    <name evidence="1" type="primary">DOA4_2</name>
    <name evidence="1" type="ORF">EV182_005031</name>
</gene>
<reference evidence="1" key="1">
    <citation type="submission" date="2022-06" db="EMBL/GenBank/DDBJ databases">
        <title>Phylogenomic reconstructions and comparative analyses of Kickxellomycotina fungi.</title>
        <authorList>
            <person name="Reynolds N.K."/>
            <person name="Stajich J.E."/>
            <person name="Barry K."/>
            <person name="Grigoriev I.V."/>
            <person name="Crous P."/>
            <person name="Smith M.E."/>
        </authorList>
    </citation>
    <scope>NUCLEOTIDE SEQUENCE</scope>
    <source>
        <strain evidence="1">RSA 2271</strain>
    </source>
</reference>
<keyword evidence="1" id="KW-0378">Hydrolase</keyword>
<keyword evidence="2" id="KW-1185">Reference proteome</keyword>
<dbReference type="EC" id="3.4.19.12" evidence="1"/>
<dbReference type="EMBL" id="JAMZIH010006823">
    <property type="protein sequence ID" value="KAJ1673541.1"/>
    <property type="molecule type" value="Genomic_DNA"/>
</dbReference>
<evidence type="ECO:0000313" key="2">
    <source>
        <dbReference type="Proteomes" id="UP001145114"/>
    </source>
</evidence>
<accession>A0ACC1HDY6</accession>
<comment type="caution">
    <text evidence="1">The sequence shown here is derived from an EMBL/GenBank/DDBJ whole genome shotgun (WGS) entry which is preliminary data.</text>
</comment>
<sequence length="602" mass="65938">ILRTLVDAIYHNELEKPLYRPPILLSGGFDAWIRRIGDEGTKWCPERSAPSKGPSWVPSDLCMPASSSNLPTPRYGQVHRVPSSELQRRRVATVLDDSKADAIRDALTAQNMAPLIAIQPLPSSRSSVYDLFRGPQYSYVGNPSYPAPGGSYADQGPPRYMPPLTQFAQARLENASATVEPVVASRRDTIFDDPLYAFTGARDALGPRSQPVNLSVISPPTKSTIDYPTVASREIASPLPSSPKPPLPQPPPVTRISKLPKRPPLPPKPEAYKGLENAPATFTPAPVAPRPSLQPVKPVTPTPTAGPSTSVIRDSYTDISVAFTQPSVGVMTNHRTMNIGTTGLKNFGYTCYMNAVIQCLVGTLPFARYFLQGNWRRDARVSGSESLSIASESRSKNLLSRPHRIASHLKLRHSGNSNSNNNKQNNGMQLVLEFSKLVDHMWSGQFTSLSPTGFKDAVGALAPQFKPNEQQDCQEFASFLLNRLHETLNRVKAQPPPTPPMTAAEETEFERLPDIAQSNRQWGQFIRRNWSIVTSIFQGQLQSRLKCLTCGQTSTTYSEFTELSVPIPISSSAAGDGGEASSSQVLANMGRNLKFTLYQCLD</sequence>
<feature type="non-terminal residue" evidence="1">
    <location>
        <position position="602"/>
    </location>
</feature>
<dbReference type="Proteomes" id="UP001145114">
    <property type="component" value="Unassembled WGS sequence"/>
</dbReference>
<proteinExistence type="predicted"/>
<keyword evidence="1" id="KW-0645">Protease</keyword>
<organism evidence="1 2">
    <name type="scientific">Spiromyces aspiralis</name>
    <dbReference type="NCBI Taxonomy" id="68401"/>
    <lineage>
        <taxon>Eukaryota</taxon>
        <taxon>Fungi</taxon>
        <taxon>Fungi incertae sedis</taxon>
        <taxon>Zoopagomycota</taxon>
        <taxon>Kickxellomycotina</taxon>
        <taxon>Kickxellomycetes</taxon>
        <taxon>Kickxellales</taxon>
        <taxon>Kickxellaceae</taxon>
        <taxon>Spiromyces</taxon>
    </lineage>
</organism>
<protein>
    <submittedName>
        <fullName evidence="1">Ubiquitin-specific protease doa4</fullName>
        <ecNumber evidence="1">3.4.19.12</ecNumber>
    </submittedName>
</protein>